<name>A0ABD1LHA0_9FABA</name>
<dbReference type="Gene3D" id="1.25.40.10">
    <property type="entry name" value="Tetratricopeptide repeat domain"/>
    <property type="match status" value="1"/>
</dbReference>
<dbReference type="GO" id="GO:0004674">
    <property type="term" value="F:protein serine/threonine kinase activity"/>
    <property type="evidence" value="ECO:0007669"/>
    <property type="project" value="UniProtKB-KW"/>
</dbReference>
<evidence type="ECO:0000256" key="8">
    <source>
        <dbReference type="ARBA" id="ARBA00022707"/>
    </source>
</evidence>
<dbReference type="GO" id="GO:0005524">
    <property type="term" value="F:ATP binding"/>
    <property type="evidence" value="ECO:0007669"/>
    <property type="project" value="UniProtKB-KW"/>
</dbReference>
<evidence type="ECO:0000256" key="4">
    <source>
        <dbReference type="ARBA" id="ARBA00022475"/>
    </source>
</evidence>
<proteinExistence type="inferred from homology"/>
<dbReference type="SUPFAM" id="SSF48452">
    <property type="entry name" value="TPR-like"/>
    <property type="match status" value="1"/>
</dbReference>
<evidence type="ECO:0000313" key="18">
    <source>
        <dbReference type="EMBL" id="KAL2322920.1"/>
    </source>
</evidence>
<evidence type="ECO:0000256" key="13">
    <source>
        <dbReference type="ARBA" id="ARBA00023288"/>
    </source>
</evidence>
<feature type="region of interest" description="Disordered" evidence="16">
    <location>
        <begin position="1"/>
        <end position="36"/>
    </location>
</feature>
<dbReference type="FunFam" id="3.30.200.20:FF:000154">
    <property type="entry name" value="probable serine/threonine-protein kinase At4g35230"/>
    <property type="match status" value="1"/>
</dbReference>
<dbReference type="InterPro" id="IPR011009">
    <property type="entry name" value="Kinase-like_dom_sf"/>
</dbReference>
<keyword evidence="5" id="KW-0723">Serine/threonine-protein kinase</keyword>
<evidence type="ECO:0000256" key="12">
    <source>
        <dbReference type="ARBA" id="ARBA00023136"/>
    </source>
</evidence>
<dbReference type="Pfam" id="PF07714">
    <property type="entry name" value="PK_Tyr_Ser-Thr"/>
    <property type="match status" value="1"/>
</dbReference>
<keyword evidence="10" id="KW-0418">Kinase</keyword>
<organism evidence="18 19">
    <name type="scientific">Flemingia macrophylla</name>
    <dbReference type="NCBI Taxonomy" id="520843"/>
    <lineage>
        <taxon>Eukaryota</taxon>
        <taxon>Viridiplantae</taxon>
        <taxon>Streptophyta</taxon>
        <taxon>Embryophyta</taxon>
        <taxon>Tracheophyta</taxon>
        <taxon>Spermatophyta</taxon>
        <taxon>Magnoliopsida</taxon>
        <taxon>eudicotyledons</taxon>
        <taxon>Gunneridae</taxon>
        <taxon>Pentapetalae</taxon>
        <taxon>rosids</taxon>
        <taxon>fabids</taxon>
        <taxon>Fabales</taxon>
        <taxon>Fabaceae</taxon>
        <taxon>Papilionoideae</taxon>
        <taxon>50 kb inversion clade</taxon>
        <taxon>NPAAA clade</taxon>
        <taxon>indigoferoid/millettioid clade</taxon>
        <taxon>Phaseoleae</taxon>
        <taxon>Flemingia</taxon>
    </lineage>
</organism>
<keyword evidence="19" id="KW-1185">Reference proteome</keyword>
<dbReference type="SUPFAM" id="SSF56112">
    <property type="entry name" value="Protein kinase-like (PK-like)"/>
    <property type="match status" value="1"/>
</dbReference>
<dbReference type="InterPro" id="IPR011990">
    <property type="entry name" value="TPR-like_helical_dom_sf"/>
</dbReference>
<evidence type="ECO:0000256" key="9">
    <source>
        <dbReference type="ARBA" id="ARBA00022741"/>
    </source>
</evidence>
<dbReference type="AlphaFoldDB" id="A0ABD1LHA0"/>
<keyword evidence="8" id="KW-0519">Myristate</keyword>
<comment type="subcellular location">
    <subcellularLocation>
        <location evidence="1">Cell membrane</location>
        <topology evidence="1">Lipid-anchor</topology>
    </subcellularLocation>
</comment>
<evidence type="ECO:0000256" key="5">
    <source>
        <dbReference type="ARBA" id="ARBA00022527"/>
    </source>
</evidence>
<dbReference type="GO" id="GO:0005886">
    <property type="term" value="C:plasma membrane"/>
    <property type="evidence" value="ECO:0007669"/>
    <property type="project" value="UniProtKB-SubCell"/>
</dbReference>
<evidence type="ECO:0000259" key="17">
    <source>
        <dbReference type="PROSITE" id="PS50011"/>
    </source>
</evidence>
<evidence type="ECO:0000256" key="11">
    <source>
        <dbReference type="ARBA" id="ARBA00022840"/>
    </source>
</evidence>
<dbReference type="Proteomes" id="UP001603857">
    <property type="component" value="Unassembled WGS sequence"/>
</dbReference>
<feature type="domain" description="Protein kinase" evidence="17">
    <location>
        <begin position="63"/>
        <end position="318"/>
    </location>
</feature>
<evidence type="ECO:0000256" key="1">
    <source>
        <dbReference type="ARBA" id="ARBA00004193"/>
    </source>
</evidence>
<dbReference type="Pfam" id="PF25575">
    <property type="entry name" value="TPR_BSK1_C"/>
    <property type="match status" value="1"/>
</dbReference>
<protein>
    <recommendedName>
        <fullName evidence="3">non-specific serine/threonine protein kinase</fullName>
        <ecNumber evidence="3">2.7.11.1</ecNumber>
    </recommendedName>
</protein>
<dbReference type="EC" id="2.7.11.1" evidence="3"/>
<keyword evidence="6" id="KW-1070">Brassinosteroid signaling pathway</keyword>
<dbReference type="PANTHER" id="PTHR45863">
    <property type="entry name" value="SERINE/THREONINE-PROTEIN KINASE BSK5"/>
    <property type="match status" value="1"/>
</dbReference>
<evidence type="ECO:0000256" key="7">
    <source>
        <dbReference type="ARBA" id="ARBA00022679"/>
    </source>
</evidence>
<evidence type="ECO:0000256" key="6">
    <source>
        <dbReference type="ARBA" id="ARBA00022626"/>
    </source>
</evidence>
<sequence length="496" mass="55671">MGCFHSKTAHIHSPEDPPAALPDSKHPDPGNGGEDVDQECQVTAFKEYGLSELRRATNEFSTDYIVSESGEKAPNVVYRGKLENNRLVAVKRFSKLSWPDAQQFMAEAAGVGKVRHKRLVNLIGCCAEGDERLLVAEYMPNDTLSKHLFHWDKQPLPWEMRVRVAYHVAQALDHCSMENRKIYHDLNAYRILFDEDGDPRLSSFGLMKNSRDGKSYSTNLAYTPPEFLRTGRIIPESVIYSYGTVLLDLLSGKHIPPSHALDLIRGKNVLLLMDSSLEGQYANDDATRLVELASKCLQFEARERPDIKFLLGAVAPLLKQKEVASHVLMGITKSTTVLPTMLSPLGKACARTDLTAVHDILLKTGYKDEEGAENELSFQEWTQQVQDILNTKKFGDIAFRDKDFKNAIEYYSKLVVMMSVPSATVFARRAFSYLMNDQAELALRDAMQAQVCIPEWPTAFYLQALALSKLGMETDAHDMLNDGAAFEAKRSNSWRG</sequence>
<evidence type="ECO:0000256" key="10">
    <source>
        <dbReference type="ARBA" id="ARBA00022777"/>
    </source>
</evidence>
<evidence type="ECO:0000256" key="15">
    <source>
        <dbReference type="ARBA" id="ARBA00048679"/>
    </source>
</evidence>
<comment type="catalytic activity">
    <reaction evidence="15">
        <text>L-seryl-[protein] + ATP = O-phospho-L-seryl-[protein] + ADP + H(+)</text>
        <dbReference type="Rhea" id="RHEA:17989"/>
        <dbReference type="Rhea" id="RHEA-COMP:9863"/>
        <dbReference type="Rhea" id="RHEA-COMP:11604"/>
        <dbReference type="ChEBI" id="CHEBI:15378"/>
        <dbReference type="ChEBI" id="CHEBI:29999"/>
        <dbReference type="ChEBI" id="CHEBI:30616"/>
        <dbReference type="ChEBI" id="CHEBI:83421"/>
        <dbReference type="ChEBI" id="CHEBI:456216"/>
        <dbReference type="EC" id="2.7.11.1"/>
    </reaction>
</comment>
<dbReference type="PANTHER" id="PTHR45863:SF15">
    <property type="entry name" value="SERINE_THREONINE-PROTEIN KINASE BSK2"/>
    <property type="match status" value="1"/>
</dbReference>
<evidence type="ECO:0000256" key="3">
    <source>
        <dbReference type="ARBA" id="ARBA00012513"/>
    </source>
</evidence>
<evidence type="ECO:0000313" key="19">
    <source>
        <dbReference type="Proteomes" id="UP001603857"/>
    </source>
</evidence>
<comment type="catalytic activity">
    <reaction evidence="14">
        <text>L-threonyl-[protein] + ATP = O-phospho-L-threonyl-[protein] + ADP + H(+)</text>
        <dbReference type="Rhea" id="RHEA:46608"/>
        <dbReference type="Rhea" id="RHEA-COMP:11060"/>
        <dbReference type="Rhea" id="RHEA-COMP:11605"/>
        <dbReference type="ChEBI" id="CHEBI:15378"/>
        <dbReference type="ChEBI" id="CHEBI:30013"/>
        <dbReference type="ChEBI" id="CHEBI:30616"/>
        <dbReference type="ChEBI" id="CHEBI:61977"/>
        <dbReference type="ChEBI" id="CHEBI:456216"/>
        <dbReference type="EC" id="2.7.11.1"/>
    </reaction>
</comment>
<keyword evidence="4" id="KW-1003">Cell membrane</keyword>
<dbReference type="FunFam" id="1.25.40.10:FF:000016">
    <property type="entry name" value="probable serine/threonine-protein kinase At4g35230"/>
    <property type="match status" value="1"/>
</dbReference>
<keyword evidence="7" id="KW-0808">Transferase</keyword>
<dbReference type="FunFam" id="1.10.510.10:FF:000069">
    <property type="entry name" value="probable serine/threonine-protein kinase At5g41260"/>
    <property type="match status" value="1"/>
</dbReference>
<comment type="similarity">
    <text evidence="2">Belongs to the protein kinase superfamily. Ser/Thr protein kinase family.</text>
</comment>
<comment type="caution">
    <text evidence="18">The sequence shown here is derived from an EMBL/GenBank/DDBJ whole genome shotgun (WGS) entry which is preliminary data.</text>
</comment>
<reference evidence="18 19" key="1">
    <citation type="submission" date="2024-08" db="EMBL/GenBank/DDBJ databases">
        <title>Insights into the chromosomal genome structure of Flemingia macrophylla.</title>
        <authorList>
            <person name="Ding Y."/>
            <person name="Zhao Y."/>
            <person name="Bi W."/>
            <person name="Wu M."/>
            <person name="Zhao G."/>
            <person name="Gong Y."/>
            <person name="Li W."/>
            <person name="Zhang P."/>
        </authorList>
    </citation>
    <scope>NUCLEOTIDE SEQUENCE [LARGE SCALE GENOMIC DNA]</scope>
    <source>
        <strain evidence="18">DYQJB</strain>
        <tissue evidence="18">Leaf</tissue>
    </source>
</reference>
<evidence type="ECO:0000256" key="2">
    <source>
        <dbReference type="ARBA" id="ARBA00008684"/>
    </source>
</evidence>
<dbReference type="Gene3D" id="1.10.510.10">
    <property type="entry name" value="Transferase(Phosphotransferase) domain 1"/>
    <property type="match status" value="1"/>
</dbReference>
<keyword evidence="12" id="KW-0472">Membrane</keyword>
<dbReference type="InterPro" id="IPR045845">
    <property type="entry name" value="BSK"/>
</dbReference>
<evidence type="ECO:0000256" key="16">
    <source>
        <dbReference type="SAM" id="MobiDB-lite"/>
    </source>
</evidence>
<dbReference type="InterPro" id="IPR058209">
    <property type="entry name" value="TPR_BSK1_C"/>
</dbReference>
<dbReference type="Gene3D" id="3.30.200.20">
    <property type="entry name" value="Phosphorylase Kinase, domain 1"/>
    <property type="match status" value="1"/>
</dbReference>
<dbReference type="InterPro" id="IPR001245">
    <property type="entry name" value="Ser-Thr/Tyr_kinase_cat_dom"/>
</dbReference>
<dbReference type="PROSITE" id="PS50011">
    <property type="entry name" value="PROTEIN_KINASE_DOM"/>
    <property type="match status" value="1"/>
</dbReference>
<accession>A0ABD1LHA0</accession>
<dbReference type="EMBL" id="JBGMDY010000009">
    <property type="protein sequence ID" value="KAL2322920.1"/>
    <property type="molecule type" value="Genomic_DNA"/>
</dbReference>
<keyword evidence="11" id="KW-0067">ATP-binding</keyword>
<dbReference type="InterPro" id="IPR000719">
    <property type="entry name" value="Prot_kinase_dom"/>
</dbReference>
<keyword evidence="9" id="KW-0547">Nucleotide-binding</keyword>
<dbReference type="GO" id="GO:0009742">
    <property type="term" value="P:brassinosteroid mediated signaling pathway"/>
    <property type="evidence" value="ECO:0007669"/>
    <property type="project" value="UniProtKB-KW"/>
</dbReference>
<gene>
    <name evidence="18" type="ORF">Fmac_027299</name>
</gene>
<keyword evidence="13" id="KW-0449">Lipoprotein</keyword>
<evidence type="ECO:0000256" key="14">
    <source>
        <dbReference type="ARBA" id="ARBA00047899"/>
    </source>
</evidence>